<evidence type="ECO:0000256" key="1">
    <source>
        <dbReference type="SAM" id="MobiDB-lite"/>
    </source>
</evidence>
<evidence type="ECO:0000313" key="2">
    <source>
        <dbReference type="EMBL" id="CAA2104679.1"/>
    </source>
</evidence>
<gene>
    <name evidence="2" type="ORF">VVAX_02885</name>
</gene>
<accession>A0A679JFK3</accession>
<feature type="compositionally biased region" description="Polar residues" evidence="1">
    <location>
        <begin position="167"/>
        <end position="179"/>
    </location>
</feature>
<feature type="region of interest" description="Disordered" evidence="1">
    <location>
        <begin position="156"/>
        <end position="179"/>
    </location>
</feature>
<name>A0A679JFK3_VARPD</name>
<dbReference type="PANTHER" id="PTHR35850:SF1">
    <property type="entry name" value="TYPE VI SECRETION SYSTEM SHEATH PROTEIN TSSB1"/>
    <property type="match status" value="1"/>
</dbReference>
<dbReference type="NCBIfam" id="TIGR03358">
    <property type="entry name" value="VI_chp_5"/>
    <property type="match status" value="1"/>
</dbReference>
<reference evidence="2" key="1">
    <citation type="submission" date="2019-12" db="EMBL/GenBank/DDBJ databases">
        <authorList>
            <person name="Cremers G."/>
        </authorList>
    </citation>
    <scope>NUCLEOTIDE SEQUENCE</scope>
    <source>
        <strain evidence="2">Vvax</strain>
    </source>
</reference>
<dbReference type="EMBL" id="LR743507">
    <property type="protein sequence ID" value="CAA2104679.1"/>
    <property type="molecule type" value="Genomic_DNA"/>
</dbReference>
<dbReference type="PANTHER" id="PTHR35850">
    <property type="entry name" value="CYTOPLASMIC PROTEIN-RELATED"/>
    <property type="match status" value="1"/>
</dbReference>
<dbReference type="RefSeq" id="WP_339090491.1">
    <property type="nucleotide sequence ID" value="NZ_LR743507.1"/>
</dbReference>
<organism evidence="2">
    <name type="scientific">Variovorax paradoxus</name>
    <dbReference type="NCBI Taxonomy" id="34073"/>
    <lineage>
        <taxon>Bacteria</taxon>
        <taxon>Pseudomonadati</taxon>
        <taxon>Pseudomonadota</taxon>
        <taxon>Betaproteobacteria</taxon>
        <taxon>Burkholderiales</taxon>
        <taxon>Comamonadaceae</taxon>
        <taxon>Variovorax</taxon>
    </lineage>
</organism>
<sequence length="179" mass="19621">MTNNSSQKFIARNRAPRVQIEYDVEIYGSEKKIELPFVMGVLADLSGKPVEALPPVVERKFLEIDIDSFDERMKAIQPRVAFAVPNTLTGEGQLMVDITFESIDDFSPAAVARKVEPLSRLLEARTQLANLQTYMDGKAGAESLVNKLLQDPALMKSLAQAPRPSRPASNDESAATSAS</sequence>
<evidence type="ECO:0008006" key="3">
    <source>
        <dbReference type="Google" id="ProtNLM"/>
    </source>
</evidence>
<dbReference type="Pfam" id="PF05591">
    <property type="entry name" value="T6SS_VipA"/>
    <property type="match status" value="1"/>
</dbReference>
<dbReference type="InterPro" id="IPR008312">
    <property type="entry name" value="T6SS_TssB1"/>
</dbReference>
<dbReference type="PIRSF" id="PIRSF028301">
    <property type="entry name" value="UCP028301"/>
    <property type="match status" value="1"/>
</dbReference>
<dbReference type="AlphaFoldDB" id="A0A679JFK3"/>
<proteinExistence type="predicted"/>
<protein>
    <recommendedName>
        <fullName evidence="3">Type VI secretion system contractile sheath small subunit</fullName>
    </recommendedName>
</protein>